<dbReference type="OrthoDB" id="1858978at2759"/>
<organism evidence="2 3">
    <name type="scientific">Colocasia esculenta</name>
    <name type="common">Wild taro</name>
    <name type="synonym">Arum esculentum</name>
    <dbReference type="NCBI Taxonomy" id="4460"/>
    <lineage>
        <taxon>Eukaryota</taxon>
        <taxon>Viridiplantae</taxon>
        <taxon>Streptophyta</taxon>
        <taxon>Embryophyta</taxon>
        <taxon>Tracheophyta</taxon>
        <taxon>Spermatophyta</taxon>
        <taxon>Magnoliopsida</taxon>
        <taxon>Liliopsida</taxon>
        <taxon>Araceae</taxon>
        <taxon>Aroideae</taxon>
        <taxon>Colocasieae</taxon>
        <taxon>Colocasia</taxon>
    </lineage>
</organism>
<comment type="caution">
    <text evidence="2">The sequence shown here is derived from an EMBL/GenBank/DDBJ whole genome shotgun (WGS) entry which is preliminary data.</text>
</comment>
<evidence type="ECO:0000313" key="3">
    <source>
        <dbReference type="Proteomes" id="UP000652761"/>
    </source>
</evidence>
<dbReference type="InterPro" id="IPR004314">
    <property type="entry name" value="Neprosin"/>
</dbReference>
<sequence>MKPTFRPETSTEYSEVTTMNGSAVEDTHPWLFTKGCPEGSIPITRMPYMNGLFGNNASASDSHIHYPRYLHEHGGTKGEKVDDPTWHEYSLVKFTADKLYGASAVFNLYLPKLEVPHEFSLGQIWVVSNDETTSLEAGWMNNRYETFCYNLQCPGFVWTNHAIRLDTVLLPLSVYGGLQYDVTIEIFQDRNSGDWWVRLLGQLLGYWPKSLVPKLEDGAQIHSFGGEILNKKVSGQHTSTQMGSGHFSVEGYKKAAYIRNIEIVEAHDRTKYTSPDHGHTVITHPNCYDLQLGRELDLHWGFFFFFGGPGRSATCT</sequence>
<evidence type="ECO:0000259" key="1">
    <source>
        <dbReference type="PROSITE" id="PS52045"/>
    </source>
</evidence>
<reference evidence="2" key="1">
    <citation type="submission" date="2017-07" db="EMBL/GenBank/DDBJ databases">
        <title>Taro Niue Genome Assembly and Annotation.</title>
        <authorList>
            <person name="Atibalentja N."/>
            <person name="Keating K."/>
            <person name="Fields C.J."/>
        </authorList>
    </citation>
    <scope>NUCLEOTIDE SEQUENCE</scope>
    <source>
        <strain evidence="2">Niue_2</strain>
        <tissue evidence="2">Leaf</tissue>
    </source>
</reference>
<dbReference type="Proteomes" id="UP000652761">
    <property type="component" value="Unassembled WGS sequence"/>
</dbReference>
<feature type="domain" description="Neprosin PEP catalytic" evidence="1">
    <location>
        <begin position="81"/>
        <end position="316"/>
    </location>
</feature>
<keyword evidence="3" id="KW-1185">Reference proteome</keyword>
<dbReference type="PANTHER" id="PTHR31589">
    <property type="entry name" value="PROTEIN, PUTATIVE (DUF239)-RELATED-RELATED"/>
    <property type="match status" value="1"/>
</dbReference>
<dbReference type="PROSITE" id="PS52045">
    <property type="entry name" value="NEPROSIN_PEP_CD"/>
    <property type="match status" value="1"/>
</dbReference>
<protein>
    <recommendedName>
        <fullName evidence="1">Neprosin PEP catalytic domain-containing protein</fullName>
    </recommendedName>
</protein>
<dbReference type="EMBL" id="NMUH01002441">
    <property type="protein sequence ID" value="MQM00004.1"/>
    <property type="molecule type" value="Genomic_DNA"/>
</dbReference>
<dbReference type="InterPro" id="IPR053168">
    <property type="entry name" value="Glutamic_endopeptidase"/>
</dbReference>
<proteinExistence type="predicted"/>
<dbReference type="AlphaFoldDB" id="A0A843W6Z4"/>
<name>A0A843W6Z4_COLES</name>
<evidence type="ECO:0000313" key="2">
    <source>
        <dbReference type="EMBL" id="MQM00004.1"/>
    </source>
</evidence>
<accession>A0A843W6Z4</accession>
<gene>
    <name evidence="2" type="ORF">Taro_032731</name>
</gene>
<dbReference type="PANTHER" id="PTHR31589:SF175">
    <property type="entry name" value="CARBOXYL-TERMINAL PEPTIDASE"/>
    <property type="match status" value="1"/>
</dbReference>
<dbReference type="Pfam" id="PF03080">
    <property type="entry name" value="Neprosin"/>
    <property type="match status" value="1"/>
</dbReference>